<dbReference type="PROSITE" id="PS00092">
    <property type="entry name" value="N6_MTASE"/>
    <property type="match status" value="1"/>
</dbReference>
<name>A0A1Y1Q9C0_9GAMM</name>
<evidence type="ECO:0000256" key="3">
    <source>
        <dbReference type="ARBA" id="ARBA00022679"/>
    </source>
</evidence>
<dbReference type="InterPro" id="IPR029063">
    <property type="entry name" value="SAM-dependent_MTases_sf"/>
</dbReference>
<evidence type="ECO:0000313" key="7">
    <source>
        <dbReference type="Proteomes" id="UP000192491"/>
    </source>
</evidence>
<proteinExistence type="inferred from homology"/>
<keyword evidence="6" id="KW-0255">Endonuclease</keyword>
<dbReference type="CDD" id="cd02440">
    <property type="entry name" value="AdoMet_MTases"/>
    <property type="match status" value="1"/>
</dbReference>
<dbReference type="GO" id="GO:0008170">
    <property type="term" value="F:N-methyltransferase activity"/>
    <property type="evidence" value="ECO:0007669"/>
    <property type="project" value="InterPro"/>
</dbReference>
<evidence type="ECO:0000259" key="5">
    <source>
        <dbReference type="Pfam" id="PF01555"/>
    </source>
</evidence>
<comment type="caution">
    <text evidence="6">The sequence shown here is derived from an EMBL/GenBank/DDBJ whole genome shotgun (WGS) entry which is preliminary data.</text>
</comment>
<dbReference type="SUPFAM" id="SSF53335">
    <property type="entry name" value="S-adenosyl-L-methionine-dependent methyltransferases"/>
    <property type="match status" value="1"/>
</dbReference>
<dbReference type="InterPro" id="IPR001091">
    <property type="entry name" value="RM_Methyltransferase"/>
</dbReference>
<comment type="similarity">
    <text evidence="1 4">Belongs to the N(4)/N(6)-methyltransferase family.</text>
</comment>
<dbReference type="EMBL" id="MTEJ01000655">
    <property type="protein sequence ID" value="OQX00333.1"/>
    <property type="molecule type" value="Genomic_DNA"/>
</dbReference>
<organism evidence="6 7">
    <name type="scientific">Thiothrix lacustris</name>
    <dbReference type="NCBI Taxonomy" id="525917"/>
    <lineage>
        <taxon>Bacteria</taxon>
        <taxon>Pseudomonadati</taxon>
        <taxon>Pseudomonadota</taxon>
        <taxon>Gammaproteobacteria</taxon>
        <taxon>Thiotrichales</taxon>
        <taxon>Thiotrichaceae</taxon>
        <taxon>Thiothrix</taxon>
    </lineage>
</organism>
<dbReference type="AlphaFoldDB" id="A0A1Y1Q9C0"/>
<dbReference type="Gene3D" id="3.40.50.150">
    <property type="entry name" value="Vaccinia Virus protein VP39"/>
    <property type="match status" value="1"/>
</dbReference>
<dbReference type="GO" id="GO:0032259">
    <property type="term" value="P:methylation"/>
    <property type="evidence" value="ECO:0007669"/>
    <property type="project" value="UniProtKB-KW"/>
</dbReference>
<dbReference type="PANTHER" id="PTHR13370:SF3">
    <property type="entry name" value="TRNA (GUANINE(10)-N2)-METHYLTRANSFERASE HOMOLOG"/>
    <property type="match status" value="1"/>
</dbReference>
<evidence type="ECO:0000256" key="1">
    <source>
        <dbReference type="ARBA" id="ARBA00006594"/>
    </source>
</evidence>
<dbReference type="PANTHER" id="PTHR13370">
    <property type="entry name" value="RNA METHYLASE-RELATED"/>
    <property type="match status" value="1"/>
</dbReference>
<protein>
    <recommendedName>
        <fullName evidence="4">Methyltransferase</fullName>
        <ecNumber evidence="4">2.1.1.-</ecNumber>
    </recommendedName>
</protein>
<sequence>MDKIMNNIEIKLGDALNLFKSISSSSVDLIVADPPYNLGKDYGNNHDLIGFDEYISFSKAWLLEAKRVLKPTGTIYVFMGVRFVSYLYDILDRELALFFNSWITWHYTQGMGKTLGFSPRHDDILMFNASQKFVFNLDSVRVPQKFYRERNNMRGANPGDVWEFSHVHYCNANRQKHPTQKPEGLIERMVLASSNEHDLVLDPFSGSGTTLRVCQQLNRNAIGFEINPDYVEMTKQRLESEFNGFDGVDPRAERVPNDLRKPEIRTQYLKNHVQWFLKNHTDSIETFKKTVKEKYGEDLDTLPSKPKQATLL</sequence>
<dbReference type="InterPro" id="IPR002941">
    <property type="entry name" value="DNA_methylase_N4/N6"/>
</dbReference>
<keyword evidence="6" id="KW-0378">Hydrolase</keyword>
<dbReference type="GO" id="GO:0003677">
    <property type="term" value="F:DNA binding"/>
    <property type="evidence" value="ECO:0007669"/>
    <property type="project" value="InterPro"/>
</dbReference>
<reference evidence="6 7" key="1">
    <citation type="submission" date="2017-01" db="EMBL/GenBank/DDBJ databases">
        <title>Novel large sulfur bacteria in the metagenomes of groundwater-fed chemosynthetic microbial mats in the Lake Huron basin.</title>
        <authorList>
            <person name="Sharrar A.M."/>
            <person name="Flood B.E."/>
            <person name="Bailey J.V."/>
            <person name="Jones D.S."/>
            <person name="Biddanda B."/>
            <person name="Ruberg S.A."/>
            <person name="Marcus D.N."/>
            <person name="Dick G.J."/>
        </authorList>
    </citation>
    <scope>NUCLEOTIDE SEQUENCE [LARGE SCALE GENOMIC DNA]</scope>
    <source>
        <strain evidence="6">A8</strain>
    </source>
</reference>
<dbReference type="Proteomes" id="UP000192491">
    <property type="component" value="Unassembled WGS sequence"/>
</dbReference>
<dbReference type="InterPro" id="IPR002052">
    <property type="entry name" value="DNA_methylase_N6_adenine_CS"/>
</dbReference>
<gene>
    <name evidence="6" type="ORF">BWK73_48720</name>
</gene>
<dbReference type="EC" id="2.1.1.-" evidence="4"/>
<keyword evidence="3" id="KW-0808">Transferase</keyword>
<dbReference type="GO" id="GO:0004519">
    <property type="term" value="F:endonuclease activity"/>
    <property type="evidence" value="ECO:0007669"/>
    <property type="project" value="UniProtKB-KW"/>
</dbReference>
<evidence type="ECO:0000256" key="2">
    <source>
        <dbReference type="ARBA" id="ARBA00022603"/>
    </source>
</evidence>
<keyword evidence="2" id="KW-0489">Methyltransferase</keyword>
<dbReference type="PRINTS" id="PR00508">
    <property type="entry name" value="S21N4MTFRASE"/>
</dbReference>
<accession>A0A1Y1Q9C0</accession>
<dbReference type="Pfam" id="PF01555">
    <property type="entry name" value="N6_N4_Mtase"/>
    <property type="match status" value="1"/>
</dbReference>
<evidence type="ECO:0000256" key="4">
    <source>
        <dbReference type="RuleBase" id="RU362026"/>
    </source>
</evidence>
<evidence type="ECO:0000313" key="6">
    <source>
        <dbReference type="EMBL" id="OQX00333.1"/>
    </source>
</evidence>
<dbReference type="GO" id="GO:0005737">
    <property type="term" value="C:cytoplasm"/>
    <property type="evidence" value="ECO:0007669"/>
    <property type="project" value="TreeGrafter"/>
</dbReference>
<feature type="domain" description="DNA methylase N-4/N-6" evidence="5">
    <location>
        <begin position="27"/>
        <end position="235"/>
    </location>
</feature>
<keyword evidence="6" id="KW-0540">Nuclease</keyword>